<dbReference type="GO" id="GO:0016020">
    <property type="term" value="C:membrane"/>
    <property type="evidence" value="ECO:0007669"/>
    <property type="project" value="UniProtKB-SubCell"/>
</dbReference>
<evidence type="ECO:0000256" key="7">
    <source>
        <dbReference type="ARBA" id="ARBA00022989"/>
    </source>
</evidence>
<evidence type="ECO:0000256" key="5">
    <source>
        <dbReference type="ARBA" id="ARBA00022692"/>
    </source>
</evidence>
<keyword evidence="6" id="KW-0249">Electron transport</keyword>
<keyword evidence="10 13" id="KW-0496">Mitochondrion</keyword>
<evidence type="ECO:0000256" key="9">
    <source>
        <dbReference type="ARBA" id="ARBA00049551"/>
    </source>
</evidence>
<feature type="transmembrane region" description="Helical" evidence="10">
    <location>
        <begin position="526"/>
        <end position="544"/>
    </location>
</feature>
<dbReference type="EC" id="7.1.1.2" evidence="3 10"/>
<sequence>MILIMLMSLMMLMMIMLLLFNMTMILDFSIFVNSFIPFSFSFYLDFMSTLFSMVVMLISLLVFIYSEEYMNKDIYKSRFMWLTFFFINSMLLLIFSGNIFFLILGWDGLGLTSFLLIIYYQNNKSLNSGMLTIFTNRIGDLFIILSIIMYLFSWNSFNMEMKMEFFIMIMMLLAALTKSAQFPFTAWLPAAMAAPTPISALVHSSTLVTAGVYILIRYKFIIENNMMITLLLYLSIITMIFSGWMALYETDLKKIIAMSTLSQLGLMMFMISKNMMLFSFMHMIFHALFKSLLFLMAGIIIHQYNGNQDIRNMKNNSIIMPMTMMNINVALLAMMGIPFLSGAFSKHMFIIFFFKEEISILMKISMFIAMTLTILYSLRLLMMLNSYSMKMNSFINLKENLSFMLVSTMLLCYLVIVMGNVIMLNIPFYQIQLNFMEMDILMLMLLVLSIMMILMKLNIKKLSKMILIFQSSMWFISIWSTKIITKKFMELSFIFILSEMTWMHKSSSNQVNFILYKTKNILMKSLMSSSYNIIIFTVLIMLMMNM</sequence>
<keyword evidence="10" id="KW-0520">NAD</keyword>
<feature type="transmembrane region" description="Helical" evidence="10">
    <location>
        <begin position="404"/>
        <end position="428"/>
    </location>
</feature>
<gene>
    <name evidence="13" type="primary">nad5</name>
</gene>
<accession>A0A7R6D8D0</accession>
<keyword evidence="5 10" id="KW-0812">Transmembrane</keyword>
<feature type="transmembrane region" description="Helical" evidence="10">
    <location>
        <begin position="126"/>
        <end position="153"/>
    </location>
</feature>
<evidence type="ECO:0000256" key="6">
    <source>
        <dbReference type="ARBA" id="ARBA00022982"/>
    </source>
</evidence>
<feature type="transmembrane region" description="Helical" evidence="10">
    <location>
        <begin position="79"/>
        <end position="106"/>
    </location>
</feature>
<dbReference type="PANTHER" id="PTHR42829">
    <property type="entry name" value="NADH-UBIQUINONE OXIDOREDUCTASE CHAIN 5"/>
    <property type="match status" value="1"/>
</dbReference>
<comment type="similarity">
    <text evidence="10">Belongs to the complex I subunit 5 family.</text>
</comment>
<dbReference type="Pfam" id="PF00361">
    <property type="entry name" value="Proton_antipo_M"/>
    <property type="match status" value="1"/>
</dbReference>
<dbReference type="GO" id="GO:0042773">
    <property type="term" value="P:ATP synthesis coupled electron transport"/>
    <property type="evidence" value="ECO:0007669"/>
    <property type="project" value="InterPro"/>
</dbReference>
<feature type="transmembrane region" description="Helical" evidence="10">
    <location>
        <begin position="364"/>
        <end position="384"/>
    </location>
</feature>
<dbReference type="InterPro" id="IPR003945">
    <property type="entry name" value="NU5C-like"/>
</dbReference>
<evidence type="ECO:0000256" key="8">
    <source>
        <dbReference type="ARBA" id="ARBA00023136"/>
    </source>
</evidence>
<dbReference type="GO" id="GO:0015990">
    <property type="term" value="P:electron transport coupled proton transport"/>
    <property type="evidence" value="ECO:0007669"/>
    <property type="project" value="TreeGrafter"/>
</dbReference>
<evidence type="ECO:0000256" key="10">
    <source>
        <dbReference type="RuleBase" id="RU003404"/>
    </source>
</evidence>
<feature type="transmembrane region" description="Helical" evidence="10">
    <location>
        <begin position="165"/>
        <end position="184"/>
    </location>
</feature>
<dbReference type="AlphaFoldDB" id="A0A7R6D8D0"/>
<evidence type="ECO:0000259" key="12">
    <source>
        <dbReference type="Pfam" id="PF00662"/>
    </source>
</evidence>
<dbReference type="GO" id="GO:0003954">
    <property type="term" value="F:NADH dehydrogenase activity"/>
    <property type="evidence" value="ECO:0007669"/>
    <property type="project" value="TreeGrafter"/>
</dbReference>
<dbReference type="PRINTS" id="PR01434">
    <property type="entry name" value="NADHDHGNASE5"/>
</dbReference>
<keyword evidence="8 10" id="KW-0472">Membrane</keyword>
<evidence type="ECO:0000313" key="13">
    <source>
        <dbReference type="EMBL" id="ASV72596.1"/>
    </source>
</evidence>
<proteinExistence type="inferred from homology"/>
<feature type="domain" description="NADH:quinone oxidoreductase/Mrp antiporter transmembrane" evidence="11">
    <location>
        <begin position="96"/>
        <end position="364"/>
    </location>
</feature>
<comment type="catalytic activity">
    <reaction evidence="9 10">
        <text>a ubiquinone + NADH + 5 H(+)(in) = a ubiquinol + NAD(+) + 4 H(+)(out)</text>
        <dbReference type="Rhea" id="RHEA:29091"/>
        <dbReference type="Rhea" id="RHEA-COMP:9565"/>
        <dbReference type="Rhea" id="RHEA-COMP:9566"/>
        <dbReference type="ChEBI" id="CHEBI:15378"/>
        <dbReference type="ChEBI" id="CHEBI:16389"/>
        <dbReference type="ChEBI" id="CHEBI:17976"/>
        <dbReference type="ChEBI" id="CHEBI:57540"/>
        <dbReference type="ChEBI" id="CHEBI:57945"/>
        <dbReference type="EC" id="7.1.1.2"/>
    </reaction>
</comment>
<evidence type="ECO:0000256" key="2">
    <source>
        <dbReference type="ARBA" id="ARBA00004141"/>
    </source>
</evidence>
<feature type="domain" description="NADH-Ubiquinone oxidoreductase (complex I) chain 5 N-terminal" evidence="12">
    <location>
        <begin position="36"/>
        <end position="80"/>
    </location>
</feature>
<feature type="transmembrane region" description="Helical" evidence="10">
    <location>
        <begin position="324"/>
        <end position="344"/>
    </location>
</feature>
<feature type="transmembrane region" description="Helical" evidence="10">
    <location>
        <begin position="196"/>
        <end position="216"/>
    </location>
</feature>
<feature type="transmembrane region" description="Helical" evidence="10">
    <location>
        <begin position="42"/>
        <end position="67"/>
    </location>
</feature>
<feature type="transmembrane region" description="Helical" evidence="10">
    <location>
        <begin position="440"/>
        <end position="459"/>
    </location>
</feature>
<name>A0A7R6D8D0_9CRUS</name>
<dbReference type="EMBL" id="KY310671">
    <property type="protein sequence ID" value="ASV72596.1"/>
    <property type="molecule type" value="Genomic_DNA"/>
</dbReference>
<geneLocation type="mitochondrion" evidence="13"/>
<dbReference type="InterPro" id="IPR001750">
    <property type="entry name" value="ND/Mrp_TM"/>
</dbReference>
<evidence type="ECO:0000256" key="3">
    <source>
        <dbReference type="ARBA" id="ARBA00012944"/>
    </source>
</evidence>
<keyword evidence="10" id="KW-0813">Transport</keyword>
<feature type="transmembrane region" description="Helical" evidence="10">
    <location>
        <begin position="228"/>
        <end position="248"/>
    </location>
</feature>
<dbReference type="PANTHER" id="PTHR42829:SF2">
    <property type="entry name" value="NADH-UBIQUINONE OXIDOREDUCTASE CHAIN 5"/>
    <property type="match status" value="1"/>
</dbReference>
<dbReference type="GO" id="GO:0008137">
    <property type="term" value="F:NADH dehydrogenase (ubiquinone) activity"/>
    <property type="evidence" value="ECO:0007669"/>
    <property type="project" value="UniProtKB-EC"/>
</dbReference>
<keyword evidence="10" id="KW-0830">Ubiquinone</keyword>
<reference evidence="13" key="1">
    <citation type="submission" date="2016-12" db="EMBL/GenBank/DDBJ databases">
        <title>A first mitochondrial genomes of three bathynellaceans (Malacostraca: Syncarida: Bathynellacea), and their phylogenetic position in Malacostraca.</title>
        <authorList>
            <person name="Song J.-H."/>
            <person name="Cho J.-L."/>
            <person name="Min G.-S."/>
        </authorList>
    </citation>
    <scope>NUCLEOTIDE SEQUENCE</scope>
    <source>
        <strain evidence="13">C</strain>
    </source>
</reference>
<dbReference type="InterPro" id="IPR001516">
    <property type="entry name" value="Proton_antipo_N"/>
</dbReference>
<comment type="subcellular location">
    <subcellularLocation>
        <location evidence="2">Membrane</location>
        <topology evidence="2">Multi-pass membrane protein</topology>
    </subcellularLocation>
</comment>
<keyword evidence="7 10" id="KW-1133">Transmembrane helix</keyword>
<evidence type="ECO:0000256" key="1">
    <source>
        <dbReference type="ARBA" id="ARBA00003257"/>
    </source>
</evidence>
<feature type="transmembrane region" description="Helical" evidence="10">
    <location>
        <begin position="12"/>
        <end position="36"/>
    </location>
</feature>
<dbReference type="Pfam" id="PF00662">
    <property type="entry name" value="Proton_antipo_N"/>
    <property type="match status" value="1"/>
</dbReference>
<protein>
    <recommendedName>
        <fullName evidence="4 10">NADH-ubiquinone oxidoreductase chain 5</fullName>
        <ecNumber evidence="3 10">7.1.1.2</ecNumber>
    </recommendedName>
</protein>
<organism evidence="13">
    <name type="scientific">Bathynella cf. rufa JHS-2017</name>
    <dbReference type="NCBI Taxonomy" id="2029186"/>
    <lineage>
        <taxon>Eukaryota</taxon>
        <taxon>Metazoa</taxon>
        <taxon>Ecdysozoa</taxon>
        <taxon>Arthropoda</taxon>
        <taxon>Crustacea</taxon>
        <taxon>Multicrustacea</taxon>
        <taxon>Malacostraca</taxon>
        <taxon>Eumalacostraca</taxon>
        <taxon>Syncarida</taxon>
        <taxon>Bathynellacea</taxon>
        <taxon>Bathynellidae</taxon>
        <taxon>Bathynella</taxon>
    </lineage>
</organism>
<comment type="function">
    <text evidence="1">Core subunit of the mitochondrial membrane respiratory chain NADH dehydrogenase (Complex I) that is believed to belong to the minimal assembly required for catalysis. Complex I functions in the transfer of electrons from NADH to the respiratory chain. The immediate electron acceptor for the enzyme is believed to be ubiquinone.</text>
</comment>
<evidence type="ECO:0000256" key="4">
    <source>
        <dbReference type="ARBA" id="ARBA00021096"/>
    </source>
</evidence>
<evidence type="ECO:0000259" key="11">
    <source>
        <dbReference type="Pfam" id="PF00361"/>
    </source>
</evidence>
<feature type="transmembrane region" description="Helical" evidence="10">
    <location>
        <begin position="283"/>
        <end position="304"/>
    </location>
</feature>
<comment type="function">
    <text evidence="10">Core subunit of the mitochondrial membrane respiratory chain NADH dehydrogenase (Complex I) which catalyzes electron transfer from NADH through the respiratory chain, using ubiquinone as an electron acceptor. Essential for the catalytic activity and assembly of complex I.</text>
</comment>